<feature type="signal peptide" evidence="1">
    <location>
        <begin position="1"/>
        <end position="21"/>
    </location>
</feature>
<dbReference type="InParanoid" id="A0A317XN14"/>
<sequence>MCATSSRNFDCLIFFFVRCFTLRVQFPPSWIGVLRHNLPSKSTEAAGQSNRCCHFAHYRQEPLGRKYCGVSSLYQQKSGSSRRFRHPTSDVGPIKVMNKGVLSACVPLSTSVADLDHHLRSSAIQPGKIRPFLDLARRSASKRSISTLIAPVQIRLGRKLSGF</sequence>
<reference evidence="2 3" key="1">
    <citation type="journal article" date="2018" name="Mol. Biol. Evol.">
        <title>Broad Genomic Sampling Reveals a Smut Pathogenic Ancestry of the Fungal Clade Ustilaginomycotina.</title>
        <authorList>
            <person name="Kijpornyongpan T."/>
            <person name="Mondo S.J."/>
            <person name="Barry K."/>
            <person name="Sandor L."/>
            <person name="Lee J."/>
            <person name="Lipzen A."/>
            <person name="Pangilinan J."/>
            <person name="LaButti K."/>
            <person name="Hainaut M."/>
            <person name="Henrissat B."/>
            <person name="Grigoriev I.V."/>
            <person name="Spatafora J.W."/>
            <person name="Aime M.C."/>
        </authorList>
    </citation>
    <scope>NUCLEOTIDE SEQUENCE [LARGE SCALE GENOMIC DNA]</scope>
    <source>
        <strain evidence="2 3">MCA 3645</strain>
    </source>
</reference>
<feature type="chain" id="PRO_5016452545" description="Secreted protein" evidence="1">
    <location>
        <begin position="22"/>
        <end position="163"/>
    </location>
</feature>
<dbReference type="AlphaFoldDB" id="A0A317XN14"/>
<accession>A0A317XN14</accession>
<keyword evidence="3" id="KW-1185">Reference proteome</keyword>
<keyword evidence="1" id="KW-0732">Signal</keyword>
<proteinExistence type="predicted"/>
<evidence type="ECO:0000313" key="3">
    <source>
        <dbReference type="Proteomes" id="UP000246740"/>
    </source>
</evidence>
<dbReference type="Proteomes" id="UP000246740">
    <property type="component" value="Unassembled WGS sequence"/>
</dbReference>
<gene>
    <name evidence="2" type="ORF">BCV70DRAFT_27210</name>
</gene>
<dbReference type="EMBL" id="KZ819197">
    <property type="protein sequence ID" value="PWY98758.1"/>
    <property type="molecule type" value="Genomic_DNA"/>
</dbReference>
<organism evidence="2 3">
    <name type="scientific">Testicularia cyperi</name>
    <dbReference type="NCBI Taxonomy" id="1882483"/>
    <lineage>
        <taxon>Eukaryota</taxon>
        <taxon>Fungi</taxon>
        <taxon>Dikarya</taxon>
        <taxon>Basidiomycota</taxon>
        <taxon>Ustilaginomycotina</taxon>
        <taxon>Ustilaginomycetes</taxon>
        <taxon>Ustilaginales</taxon>
        <taxon>Anthracoideaceae</taxon>
        <taxon>Testicularia</taxon>
    </lineage>
</organism>
<evidence type="ECO:0000313" key="2">
    <source>
        <dbReference type="EMBL" id="PWY98758.1"/>
    </source>
</evidence>
<evidence type="ECO:0000256" key="1">
    <source>
        <dbReference type="SAM" id="SignalP"/>
    </source>
</evidence>
<protein>
    <recommendedName>
        <fullName evidence="4">Secreted protein</fullName>
    </recommendedName>
</protein>
<name>A0A317XN14_9BASI</name>
<evidence type="ECO:0008006" key="4">
    <source>
        <dbReference type="Google" id="ProtNLM"/>
    </source>
</evidence>